<keyword evidence="2" id="KW-0042">Antenna complex</keyword>
<evidence type="ECO:0000313" key="7">
    <source>
        <dbReference type="Proteomes" id="UP000239589"/>
    </source>
</evidence>
<dbReference type="GO" id="GO:0016829">
    <property type="term" value="F:lyase activity"/>
    <property type="evidence" value="ECO:0007669"/>
    <property type="project" value="UniProtKB-KW"/>
</dbReference>
<keyword evidence="4" id="KW-0456">Lyase</keyword>
<evidence type="ECO:0000256" key="4">
    <source>
        <dbReference type="ARBA" id="ARBA00023239"/>
    </source>
</evidence>
<sequence>MTQATSFWRQFISHISEIKTGKPTQRISNNFSEPGVFLGLITIIVAMVIWNWQLLLALVVGIGIMIFSYSMQQWNWQLRWLEIRKVMSSTNNRLAYSVVAGGMATVITYMTSAIWVDSPSHWLAAGTIFQGMGTLLTLILLVWQIFSFQGNQQEDYLENLLVKLTEKDPLKRFMAMRQLNKLINRQQVDTATQQDIIDCLQLLLSQEQEVMIREAALDCLQNLDGLQLLKPNQSKVFIPVSAKAKQKIMAD</sequence>
<feature type="transmembrane region" description="Helical" evidence="5">
    <location>
        <begin position="94"/>
        <end position="116"/>
    </location>
</feature>
<comment type="caution">
    <text evidence="6">The sequence shown here is derived from an EMBL/GenBank/DDBJ whole genome shotgun (WGS) entry which is preliminary data.</text>
</comment>
<dbReference type="Gene3D" id="1.25.10.10">
    <property type="entry name" value="Leucine-rich Repeat Variant"/>
    <property type="match status" value="1"/>
</dbReference>
<proteinExistence type="inferred from homology"/>
<evidence type="ECO:0000256" key="3">
    <source>
        <dbReference type="ARBA" id="ARBA00022738"/>
    </source>
</evidence>
<gene>
    <name evidence="6" type="ORF">CUN59_17085</name>
</gene>
<dbReference type="Proteomes" id="UP000239589">
    <property type="component" value="Unassembled WGS sequence"/>
</dbReference>
<dbReference type="RefSeq" id="WP_104388968.1">
    <property type="nucleotide sequence ID" value="NZ_PGEM01000139.1"/>
</dbReference>
<dbReference type="AlphaFoldDB" id="A0A2S6CQW2"/>
<evidence type="ECO:0000256" key="2">
    <source>
        <dbReference type="ARBA" id="ARBA00022549"/>
    </source>
</evidence>
<keyword evidence="5" id="KW-1133">Transmembrane helix</keyword>
<dbReference type="SUPFAM" id="SSF48371">
    <property type="entry name" value="ARM repeat"/>
    <property type="match status" value="1"/>
</dbReference>
<keyword evidence="5" id="KW-0472">Membrane</keyword>
<evidence type="ECO:0000256" key="1">
    <source>
        <dbReference type="ARBA" id="ARBA00009299"/>
    </source>
</evidence>
<evidence type="ECO:0000256" key="5">
    <source>
        <dbReference type="SAM" id="Phobius"/>
    </source>
</evidence>
<comment type="similarity">
    <text evidence="1">Belongs to the CpcE/RpcE/PecE family.</text>
</comment>
<evidence type="ECO:0000313" key="6">
    <source>
        <dbReference type="EMBL" id="PPJ62164.1"/>
    </source>
</evidence>
<keyword evidence="3" id="KW-0605">Phycobilisome</keyword>
<dbReference type="InterPro" id="IPR011989">
    <property type="entry name" value="ARM-like"/>
</dbReference>
<reference evidence="6 7" key="1">
    <citation type="submission" date="2018-02" db="EMBL/GenBank/DDBJ databases">
        <title>Discovery of a pederin family compound in a non-symbiotic bloom-forming cyanobacterium.</title>
        <authorList>
            <person name="Kust A."/>
            <person name="Mares J."/>
            <person name="Jokela J."/>
            <person name="Urajova P."/>
            <person name="Hajek J."/>
            <person name="Saurav K."/>
            <person name="Voracova K."/>
            <person name="Fewer D.P."/>
            <person name="Haapaniemi E."/>
            <person name="Permi P."/>
            <person name="Rehakova K."/>
            <person name="Sivonen K."/>
            <person name="Hrouzek P."/>
        </authorList>
    </citation>
    <scope>NUCLEOTIDE SEQUENCE [LARGE SCALE GENOMIC DNA]</scope>
    <source>
        <strain evidence="6 7">CHARLIE-1</strain>
    </source>
</reference>
<dbReference type="OrthoDB" id="467801at2"/>
<dbReference type="InterPro" id="IPR016024">
    <property type="entry name" value="ARM-type_fold"/>
</dbReference>
<keyword evidence="7" id="KW-1185">Reference proteome</keyword>
<organism evidence="6 7">
    <name type="scientific">Cuspidothrix issatschenkoi CHARLIE-1</name>
    <dbReference type="NCBI Taxonomy" id="2052836"/>
    <lineage>
        <taxon>Bacteria</taxon>
        <taxon>Bacillati</taxon>
        <taxon>Cyanobacteriota</taxon>
        <taxon>Cyanophyceae</taxon>
        <taxon>Nostocales</taxon>
        <taxon>Aphanizomenonaceae</taxon>
        <taxon>Cuspidothrix</taxon>
    </lineage>
</organism>
<keyword evidence="5" id="KW-0812">Transmembrane</keyword>
<feature type="transmembrane region" description="Helical" evidence="5">
    <location>
        <begin position="36"/>
        <end position="69"/>
    </location>
</feature>
<feature type="transmembrane region" description="Helical" evidence="5">
    <location>
        <begin position="122"/>
        <end position="143"/>
    </location>
</feature>
<accession>A0A2S6CQW2</accession>
<dbReference type="GO" id="GO:0030089">
    <property type="term" value="C:phycobilisome"/>
    <property type="evidence" value="ECO:0007669"/>
    <property type="project" value="UniProtKB-KW"/>
</dbReference>
<protein>
    <submittedName>
        <fullName evidence="6">Armadillo-type fold-containing protein</fullName>
    </submittedName>
</protein>
<name>A0A2S6CQW2_9CYAN</name>
<dbReference type="EMBL" id="PGEM01000139">
    <property type="protein sequence ID" value="PPJ62164.1"/>
    <property type="molecule type" value="Genomic_DNA"/>
</dbReference>